<proteinExistence type="predicted"/>
<gene>
    <name evidence="2" type="primary">KLDC4</name>
</gene>
<protein>
    <submittedName>
        <fullName evidence="2">Kelch domain-containing protein 4</fullName>
    </submittedName>
</protein>
<dbReference type="Gene3D" id="2.120.10.80">
    <property type="entry name" value="Kelch-type beta propeller"/>
    <property type="match status" value="2"/>
</dbReference>
<dbReference type="GeneID" id="105225297"/>
<evidence type="ECO:0000313" key="2">
    <source>
        <dbReference type="EMBL" id="JAC49530.1"/>
    </source>
</evidence>
<name>A0A034W5W7_BACDO</name>
<dbReference type="PANTHER" id="PTHR46063:SF1">
    <property type="entry name" value="KELCH DOMAIN-CONTAINING PROTEIN 4"/>
    <property type="match status" value="1"/>
</dbReference>
<dbReference type="InterPro" id="IPR052588">
    <property type="entry name" value="Kelch_domain_protein"/>
</dbReference>
<accession>A0A034W5W7</accession>
<dbReference type="KEGG" id="bdr:105225297"/>
<feature type="compositionally biased region" description="Basic and acidic residues" evidence="1">
    <location>
        <begin position="12"/>
        <end position="23"/>
    </location>
</feature>
<reference evidence="2" key="1">
    <citation type="journal article" date="2014" name="BMC Genomics">
        <title>Characterizing the developmental transcriptome of the oriental fruit fly, Bactrocera dorsalis (Diptera: Tephritidae) through comparative genomic analysis with Drosophila melanogaster utilizing modENCODE datasets.</title>
        <authorList>
            <person name="Geib S.M."/>
            <person name="Calla B."/>
            <person name="Hall B."/>
            <person name="Hou S."/>
            <person name="Manoukis N.C."/>
        </authorList>
    </citation>
    <scope>NUCLEOTIDE SEQUENCE</scope>
    <source>
        <strain evidence="2">Punador</strain>
    </source>
</reference>
<feature type="compositionally biased region" description="Acidic residues" evidence="1">
    <location>
        <begin position="482"/>
        <end position="514"/>
    </location>
</feature>
<dbReference type="Pfam" id="PF24681">
    <property type="entry name" value="Kelch_KLHDC2_KLHL20_DRC7"/>
    <property type="match status" value="1"/>
</dbReference>
<feature type="region of interest" description="Disordered" evidence="1">
    <location>
        <begin position="480"/>
        <end position="514"/>
    </location>
</feature>
<dbReference type="InterPro" id="IPR015915">
    <property type="entry name" value="Kelch-typ_b-propeller"/>
</dbReference>
<evidence type="ECO:0000256" key="1">
    <source>
        <dbReference type="SAM" id="MobiDB-lite"/>
    </source>
</evidence>
<dbReference type="OrthoDB" id="4447at2759"/>
<organism evidence="2">
    <name type="scientific">Bactrocera dorsalis</name>
    <name type="common">Oriental fruit fly</name>
    <name type="synonym">Dacus dorsalis</name>
    <dbReference type="NCBI Taxonomy" id="27457"/>
    <lineage>
        <taxon>Eukaryota</taxon>
        <taxon>Metazoa</taxon>
        <taxon>Ecdysozoa</taxon>
        <taxon>Arthropoda</taxon>
        <taxon>Hexapoda</taxon>
        <taxon>Insecta</taxon>
        <taxon>Pterygota</taxon>
        <taxon>Neoptera</taxon>
        <taxon>Endopterygota</taxon>
        <taxon>Diptera</taxon>
        <taxon>Brachycera</taxon>
        <taxon>Muscomorpha</taxon>
        <taxon>Tephritoidea</taxon>
        <taxon>Tephritidae</taxon>
        <taxon>Bactrocera</taxon>
        <taxon>Bactrocera</taxon>
    </lineage>
</organism>
<dbReference type="EMBL" id="GAKP01009422">
    <property type="protein sequence ID" value="JAC49530.1"/>
    <property type="molecule type" value="Transcribed_RNA"/>
</dbReference>
<dbReference type="AlphaFoldDB" id="A0A034W5W7"/>
<sequence length="514" mass="57366">MGKKDKNKKKGKGAEKTAMKTDKKLAAKQKRLLEKLGETDIAEVVAKLEAEETRRKTVTEEICSPPTPRSNFTLVAHPEKEELILFGGEFYNGQRVCVYNDLFFYNIAKNEWKQVQSPAGPAPRSGHQMVAVATDGGQLWVFGGEHASPSQLQFYHYKDLWVMRMKTRTWEKVNAPNGPSARSGHRMVANKKRLFIFGGFHDNNQSYRYFNDVHIFSLESYVWLKVDVSGALVPAPRSGCCMAACPDGKVLIWGGYSKAAIKKDADRGVVHTDMFSLVPDKTNPDKFKWVTVKPGGYRPLPRSSVSCTTAPNGKSYCFGGVMDIDEDEEDIKGQFGEELLSLDLTTQTWRLLEIAKKEKNVNKKNKETTAQDVEMEVATNSAETTSTDGVFTVTVAGPSISSNASLPKVPSLFPNRRPKNVPSPRMNSGLCVSKGVLYVYGGLYEEDNKQYTFNDFYALDLHKLDEWKSIITNDMNAHEWVDSESSDSDENDDDSSESDSDSDDDDNDAGMETD</sequence>
<dbReference type="SUPFAM" id="SSF117281">
    <property type="entry name" value="Kelch motif"/>
    <property type="match status" value="2"/>
</dbReference>
<feature type="compositionally biased region" description="Basic residues" evidence="1">
    <location>
        <begin position="1"/>
        <end position="11"/>
    </location>
</feature>
<dbReference type="RefSeq" id="XP_011201997.2">
    <property type="nucleotide sequence ID" value="XM_011203695.4"/>
</dbReference>
<dbReference type="PANTHER" id="PTHR46063">
    <property type="entry name" value="KELCH DOMAIN-CONTAINING PROTEIN"/>
    <property type="match status" value="1"/>
</dbReference>
<feature type="region of interest" description="Disordered" evidence="1">
    <location>
        <begin position="1"/>
        <end position="23"/>
    </location>
</feature>